<dbReference type="AlphaFoldDB" id="A0A5N6GSD1"/>
<gene>
    <name evidence="1" type="ORF">BDV35DRAFT_382733</name>
</gene>
<evidence type="ECO:0000313" key="1">
    <source>
        <dbReference type="EMBL" id="KAB8243870.1"/>
    </source>
</evidence>
<proteinExistence type="predicted"/>
<reference evidence="1" key="1">
    <citation type="submission" date="2019-04" db="EMBL/GenBank/DDBJ databases">
        <title>Friends and foes A comparative genomics study of 23 Aspergillus species from section Flavi.</title>
        <authorList>
            <consortium name="DOE Joint Genome Institute"/>
            <person name="Kjaerbolling I."/>
            <person name="Vesth T."/>
            <person name="Frisvad J.C."/>
            <person name="Nybo J.L."/>
            <person name="Theobald S."/>
            <person name="Kildgaard S."/>
            <person name="Isbrandt T."/>
            <person name="Kuo A."/>
            <person name="Sato A."/>
            <person name="Lyhne E.K."/>
            <person name="Kogle M.E."/>
            <person name="Wiebenga A."/>
            <person name="Kun R.S."/>
            <person name="Lubbers R.J."/>
            <person name="Makela M.R."/>
            <person name="Barry K."/>
            <person name="Chovatia M."/>
            <person name="Clum A."/>
            <person name="Daum C."/>
            <person name="Haridas S."/>
            <person name="He G."/>
            <person name="LaButti K."/>
            <person name="Lipzen A."/>
            <person name="Mondo S."/>
            <person name="Riley R."/>
            <person name="Salamov A."/>
            <person name="Simmons B.A."/>
            <person name="Magnuson J.K."/>
            <person name="Henrissat B."/>
            <person name="Mortensen U.H."/>
            <person name="Larsen T.O."/>
            <person name="Devries R.P."/>
            <person name="Grigoriev I.V."/>
            <person name="Machida M."/>
            <person name="Baker S.E."/>
            <person name="Andersen M.R."/>
        </authorList>
    </citation>
    <scope>NUCLEOTIDE SEQUENCE [LARGE SCALE GENOMIC DNA]</scope>
    <source>
        <strain evidence="1">CBS 121.62</strain>
    </source>
</reference>
<dbReference type="EMBL" id="ML734635">
    <property type="protein sequence ID" value="KAB8243870.1"/>
    <property type="molecule type" value="Genomic_DNA"/>
</dbReference>
<accession>A0A5N6GSD1</accession>
<name>A0A5N6GSD1_ASPFL</name>
<dbReference type="Proteomes" id="UP000325434">
    <property type="component" value="Unassembled WGS sequence"/>
</dbReference>
<protein>
    <submittedName>
        <fullName evidence="1">Uncharacterized protein</fullName>
    </submittedName>
</protein>
<sequence>MGEKKDILGFPIPRKEQSPTLRIIRCLQSMISFFSGRPEVEEPRGRIAEDNGLHKIHIKVDVNGFIWVNPDANEIPEISWEEHCGDVDKQERNKAYNFDDYELDHTY</sequence>
<organism evidence="1">
    <name type="scientific">Aspergillus flavus</name>
    <dbReference type="NCBI Taxonomy" id="5059"/>
    <lineage>
        <taxon>Eukaryota</taxon>
        <taxon>Fungi</taxon>
        <taxon>Dikarya</taxon>
        <taxon>Ascomycota</taxon>
        <taxon>Pezizomycotina</taxon>
        <taxon>Eurotiomycetes</taxon>
        <taxon>Eurotiomycetidae</taxon>
        <taxon>Eurotiales</taxon>
        <taxon>Aspergillaceae</taxon>
        <taxon>Aspergillus</taxon>
        <taxon>Aspergillus subgen. Circumdati</taxon>
    </lineage>
</organism>